<dbReference type="SUPFAM" id="SSF100950">
    <property type="entry name" value="NagB/RpiA/CoA transferase-like"/>
    <property type="match status" value="1"/>
</dbReference>
<organism evidence="4 5">
    <name type="scientific">Fodinicola feengrottensis</name>
    <dbReference type="NCBI Taxonomy" id="435914"/>
    <lineage>
        <taxon>Bacteria</taxon>
        <taxon>Bacillati</taxon>
        <taxon>Actinomycetota</taxon>
        <taxon>Actinomycetes</taxon>
        <taxon>Mycobacteriales</taxon>
        <taxon>Fodinicola</taxon>
    </lineage>
</organism>
<evidence type="ECO:0000259" key="3">
    <source>
        <dbReference type="PROSITE" id="PS51000"/>
    </source>
</evidence>
<dbReference type="InterPro" id="IPR014036">
    <property type="entry name" value="DeoR-like_C"/>
</dbReference>
<dbReference type="PROSITE" id="PS51000">
    <property type="entry name" value="HTH_DEOR_2"/>
    <property type="match status" value="1"/>
</dbReference>
<keyword evidence="1" id="KW-0805">Transcription regulation</keyword>
<accession>A0ABP4RNR0</accession>
<dbReference type="SMART" id="SM01134">
    <property type="entry name" value="DeoRC"/>
    <property type="match status" value="1"/>
</dbReference>
<evidence type="ECO:0000313" key="4">
    <source>
        <dbReference type="EMBL" id="GAA1658776.1"/>
    </source>
</evidence>
<dbReference type="SMART" id="SM00420">
    <property type="entry name" value="HTH_DEOR"/>
    <property type="match status" value="1"/>
</dbReference>
<dbReference type="InterPro" id="IPR050313">
    <property type="entry name" value="Carb_Metab_HTH_regulators"/>
</dbReference>
<dbReference type="Pfam" id="PF08220">
    <property type="entry name" value="HTH_DeoR"/>
    <property type="match status" value="1"/>
</dbReference>
<dbReference type="PANTHER" id="PTHR30363:SF44">
    <property type="entry name" value="AGA OPERON TRANSCRIPTIONAL REPRESSOR-RELATED"/>
    <property type="match status" value="1"/>
</dbReference>
<dbReference type="InterPro" id="IPR037171">
    <property type="entry name" value="NagB/RpiA_transferase-like"/>
</dbReference>
<feature type="domain" description="HTH deoR-type" evidence="3">
    <location>
        <begin position="1"/>
        <end position="52"/>
    </location>
</feature>
<dbReference type="Gene3D" id="1.10.10.10">
    <property type="entry name" value="Winged helix-like DNA-binding domain superfamily/Winged helix DNA-binding domain"/>
    <property type="match status" value="1"/>
</dbReference>
<dbReference type="InterPro" id="IPR036388">
    <property type="entry name" value="WH-like_DNA-bd_sf"/>
</dbReference>
<proteinExistence type="predicted"/>
<dbReference type="InterPro" id="IPR036390">
    <property type="entry name" value="WH_DNA-bd_sf"/>
</dbReference>
<dbReference type="PRINTS" id="PR00037">
    <property type="entry name" value="HTHLACR"/>
</dbReference>
<dbReference type="SUPFAM" id="SSF46785">
    <property type="entry name" value="Winged helix' DNA-binding domain"/>
    <property type="match status" value="1"/>
</dbReference>
<evidence type="ECO:0000256" key="2">
    <source>
        <dbReference type="ARBA" id="ARBA00023163"/>
    </source>
</evidence>
<dbReference type="Pfam" id="PF00455">
    <property type="entry name" value="DeoRC"/>
    <property type="match status" value="1"/>
</dbReference>
<keyword evidence="5" id="KW-1185">Reference proteome</keyword>
<evidence type="ECO:0000313" key="5">
    <source>
        <dbReference type="Proteomes" id="UP001500618"/>
    </source>
</evidence>
<reference evidence="5" key="1">
    <citation type="journal article" date="2019" name="Int. J. Syst. Evol. Microbiol.">
        <title>The Global Catalogue of Microorganisms (GCM) 10K type strain sequencing project: providing services to taxonomists for standard genome sequencing and annotation.</title>
        <authorList>
            <consortium name="The Broad Institute Genomics Platform"/>
            <consortium name="The Broad Institute Genome Sequencing Center for Infectious Disease"/>
            <person name="Wu L."/>
            <person name="Ma J."/>
        </authorList>
    </citation>
    <scope>NUCLEOTIDE SEQUENCE [LARGE SCALE GENOMIC DNA]</scope>
    <source>
        <strain evidence="5">JCM 14718</strain>
    </source>
</reference>
<gene>
    <name evidence="4" type="ORF">GCM10009765_05130</name>
</gene>
<keyword evidence="4" id="KW-0238">DNA-binding</keyword>
<dbReference type="InterPro" id="IPR001034">
    <property type="entry name" value="DeoR_HTH"/>
</dbReference>
<sequence length="250" mass="26377">MRTIVQALRAAERISVVDLARETACSEMTIRRDLDLLAAQGVLRRVRGGAVSLLPRGDEPPFALRELEELAAKKRIGAAAAAMVTDGEAVVVDGGTTGREVARALIGRRITAMPLGLHVANTLSAPAGGHGGVRLLMPGGEVRAGELVFTGHLTTRALRSLRFDTVILGCCGISAEHGLTTFDLDDVDVKQAALESSRRVIAVADATKFARTALGQVCPLARIDVLITDTSAPERVIADFQAAGVEVRRV</sequence>
<dbReference type="GO" id="GO:0003677">
    <property type="term" value="F:DNA binding"/>
    <property type="evidence" value="ECO:0007669"/>
    <property type="project" value="UniProtKB-KW"/>
</dbReference>
<protein>
    <submittedName>
        <fullName evidence="4">DeoR/GlpR family DNA-binding transcription regulator</fullName>
    </submittedName>
</protein>
<name>A0ABP4RNR0_9ACTN</name>
<dbReference type="Proteomes" id="UP001500618">
    <property type="component" value="Unassembled WGS sequence"/>
</dbReference>
<keyword evidence="2" id="KW-0804">Transcription</keyword>
<evidence type="ECO:0000256" key="1">
    <source>
        <dbReference type="ARBA" id="ARBA00023015"/>
    </source>
</evidence>
<dbReference type="EMBL" id="BAAANY010000002">
    <property type="protein sequence ID" value="GAA1658776.1"/>
    <property type="molecule type" value="Genomic_DNA"/>
</dbReference>
<dbReference type="PANTHER" id="PTHR30363">
    <property type="entry name" value="HTH-TYPE TRANSCRIPTIONAL REGULATOR SRLR-RELATED"/>
    <property type="match status" value="1"/>
</dbReference>
<comment type="caution">
    <text evidence="4">The sequence shown here is derived from an EMBL/GenBank/DDBJ whole genome shotgun (WGS) entry which is preliminary data.</text>
</comment>